<accession>A0A397SFC7</accession>
<gene>
    <name evidence="1" type="ORF">C1645_834564</name>
</gene>
<protein>
    <submittedName>
        <fullName evidence="1">Uncharacterized protein</fullName>
    </submittedName>
</protein>
<reference evidence="1 2" key="1">
    <citation type="submission" date="2018-06" db="EMBL/GenBank/DDBJ databases">
        <title>Comparative genomics reveals the genomic features of Rhizophagus irregularis, R. cerebriforme, R. diaphanum and Gigaspora rosea, and their symbiotic lifestyle signature.</title>
        <authorList>
            <person name="Morin E."/>
            <person name="San Clemente H."/>
            <person name="Chen E.C.H."/>
            <person name="De La Providencia I."/>
            <person name="Hainaut M."/>
            <person name="Kuo A."/>
            <person name="Kohler A."/>
            <person name="Murat C."/>
            <person name="Tang N."/>
            <person name="Roy S."/>
            <person name="Loubradou J."/>
            <person name="Henrissat B."/>
            <person name="Grigoriev I.V."/>
            <person name="Corradi N."/>
            <person name="Roux C."/>
            <person name="Martin F.M."/>
        </authorList>
    </citation>
    <scope>NUCLEOTIDE SEQUENCE [LARGE SCALE GENOMIC DNA]</scope>
    <source>
        <strain evidence="1 2">DAOM 227022</strain>
    </source>
</reference>
<evidence type="ECO:0000313" key="2">
    <source>
        <dbReference type="Proteomes" id="UP000265703"/>
    </source>
</evidence>
<organism evidence="1 2">
    <name type="scientific">Glomus cerebriforme</name>
    <dbReference type="NCBI Taxonomy" id="658196"/>
    <lineage>
        <taxon>Eukaryota</taxon>
        <taxon>Fungi</taxon>
        <taxon>Fungi incertae sedis</taxon>
        <taxon>Mucoromycota</taxon>
        <taxon>Glomeromycotina</taxon>
        <taxon>Glomeromycetes</taxon>
        <taxon>Glomerales</taxon>
        <taxon>Glomeraceae</taxon>
        <taxon>Glomus</taxon>
    </lineage>
</organism>
<keyword evidence="2" id="KW-1185">Reference proteome</keyword>
<dbReference type="EMBL" id="QKYT01000614">
    <property type="protein sequence ID" value="RIA82945.1"/>
    <property type="molecule type" value="Genomic_DNA"/>
</dbReference>
<comment type="caution">
    <text evidence="1">The sequence shown here is derived from an EMBL/GenBank/DDBJ whole genome shotgun (WGS) entry which is preliminary data.</text>
</comment>
<evidence type="ECO:0000313" key="1">
    <source>
        <dbReference type="EMBL" id="RIA82945.1"/>
    </source>
</evidence>
<sequence length="169" mass="18910">MSLIPELKNRDREHGNGNADIIKYGHCNQVKKCMKGMKLVIGDKCEENFVVDGHKWEVKSLKFNFVTNIGTEVTQDNRCHSIGPKFNQVKVANCFGICLKLMCTGVAKRAPFLARILCNFRKEVNGCNTLSSVCIHDAESVNIWIDALRGTMMMAVKIAMASEQVEEAE</sequence>
<name>A0A397SFC7_9GLOM</name>
<dbReference type="Proteomes" id="UP000265703">
    <property type="component" value="Unassembled WGS sequence"/>
</dbReference>
<dbReference type="AlphaFoldDB" id="A0A397SFC7"/>
<proteinExistence type="predicted"/>